<reference evidence="1" key="1">
    <citation type="submission" date="2018-05" db="EMBL/GenBank/DDBJ databases">
        <title>Draft genome of Mucuna pruriens seed.</title>
        <authorList>
            <person name="Nnadi N.E."/>
            <person name="Vos R."/>
            <person name="Hasami M.H."/>
            <person name="Devisetty U.K."/>
            <person name="Aguiy J.C."/>
        </authorList>
    </citation>
    <scope>NUCLEOTIDE SEQUENCE [LARGE SCALE GENOMIC DNA]</scope>
    <source>
        <strain evidence="1">JCA_2017</strain>
    </source>
</reference>
<sequence length="62" mass="7126">MMKATEAERRGAAICEVTPIQPFWGQPFSKKIDETIIPPNFREIVVEPFDETQDPHAHLQAY</sequence>
<feature type="non-terminal residue" evidence="1">
    <location>
        <position position="1"/>
    </location>
</feature>
<dbReference type="Proteomes" id="UP000257109">
    <property type="component" value="Unassembled WGS sequence"/>
</dbReference>
<name>A0A371GD54_MUCPR</name>
<gene>
    <name evidence="1" type="ORF">CR513_29947</name>
</gene>
<proteinExistence type="predicted"/>
<dbReference type="OrthoDB" id="1436372at2759"/>
<keyword evidence="2" id="KW-1185">Reference proteome</keyword>
<organism evidence="1 2">
    <name type="scientific">Mucuna pruriens</name>
    <name type="common">Velvet bean</name>
    <name type="synonym">Dolichos pruriens</name>
    <dbReference type="NCBI Taxonomy" id="157652"/>
    <lineage>
        <taxon>Eukaryota</taxon>
        <taxon>Viridiplantae</taxon>
        <taxon>Streptophyta</taxon>
        <taxon>Embryophyta</taxon>
        <taxon>Tracheophyta</taxon>
        <taxon>Spermatophyta</taxon>
        <taxon>Magnoliopsida</taxon>
        <taxon>eudicotyledons</taxon>
        <taxon>Gunneridae</taxon>
        <taxon>Pentapetalae</taxon>
        <taxon>rosids</taxon>
        <taxon>fabids</taxon>
        <taxon>Fabales</taxon>
        <taxon>Fabaceae</taxon>
        <taxon>Papilionoideae</taxon>
        <taxon>50 kb inversion clade</taxon>
        <taxon>NPAAA clade</taxon>
        <taxon>indigoferoid/millettioid clade</taxon>
        <taxon>Phaseoleae</taxon>
        <taxon>Mucuna</taxon>
    </lineage>
</organism>
<evidence type="ECO:0000313" key="2">
    <source>
        <dbReference type="Proteomes" id="UP000257109"/>
    </source>
</evidence>
<evidence type="ECO:0000313" key="1">
    <source>
        <dbReference type="EMBL" id="RDX88461.1"/>
    </source>
</evidence>
<comment type="caution">
    <text evidence="1">The sequence shown here is derived from an EMBL/GenBank/DDBJ whole genome shotgun (WGS) entry which is preliminary data.</text>
</comment>
<protein>
    <submittedName>
        <fullName evidence="1">Uncharacterized protein</fullName>
    </submittedName>
</protein>
<dbReference type="AlphaFoldDB" id="A0A371GD54"/>
<dbReference type="EMBL" id="QJKJ01005932">
    <property type="protein sequence ID" value="RDX88461.1"/>
    <property type="molecule type" value="Genomic_DNA"/>
</dbReference>
<accession>A0A371GD54</accession>